<dbReference type="AlphaFoldDB" id="A0A8J4PQA6"/>
<feature type="compositionally biased region" description="Basic and acidic residues" evidence="8">
    <location>
        <begin position="283"/>
        <end position="324"/>
    </location>
</feature>
<dbReference type="Proteomes" id="UP000695562">
    <property type="component" value="Unassembled WGS sequence"/>
</dbReference>
<evidence type="ECO:0000256" key="3">
    <source>
        <dbReference type="ARBA" id="ARBA00022552"/>
    </source>
</evidence>
<keyword evidence="3 7" id="KW-0698">rRNA processing</keyword>
<feature type="region of interest" description="Disordered" evidence="8">
    <location>
        <begin position="596"/>
        <end position="718"/>
    </location>
</feature>
<feature type="compositionally biased region" description="Basic and acidic residues" evidence="8">
    <location>
        <begin position="596"/>
        <end position="610"/>
    </location>
</feature>
<evidence type="ECO:0000313" key="10">
    <source>
        <dbReference type="Proteomes" id="UP000695562"/>
    </source>
</evidence>
<evidence type="ECO:0000256" key="6">
    <source>
        <dbReference type="ARBA" id="ARBA00029455"/>
    </source>
</evidence>
<feature type="compositionally biased region" description="Polar residues" evidence="8">
    <location>
        <begin position="643"/>
        <end position="674"/>
    </location>
</feature>
<feature type="compositionally biased region" description="Basic and acidic residues" evidence="8">
    <location>
        <begin position="228"/>
        <end position="246"/>
    </location>
</feature>
<dbReference type="Pfam" id="PF04006">
    <property type="entry name" value="Mpp10"/>
    <property type="match status" value="1"/>
</dbReference>
<feature type="compositionally biased region" description="Acidic residues" evidence="8">
    <location>
        <begin position="329"/>
        <end position="384"/>
    </location>
</feature>
<feature type="compositionally biased region" description="Low complexity" evidence="8">
    <location>
        <begin position="11"/>
        <end position="21"/>
    </location>
</feature>
<keyword evidence="2 7" id="KW-0690">Ribosome biogenesis</keyword>
<feature type="compositionally biased region" description="Basic residues" evidence="8">
    <location>
        <begin position="1"/>
        <end position="10"/>
    </location>
</feature>
<comment type="function">
    <text evidence="7">Involved in nucleolar processing of pre-18S ribosomal RNA.</text>
</comment>
<feature type="compositionally biased region" description="Basic and acidic residues" evidence="8">
    <location>
        <begin position="685"/>
        <end position="695"/>
    </location>
</feature>
<protein>
    <recommendedName>
        <fullName evidence="7">U3 small nucleolar ribonucleoprotein protein MPP10</fullName>
    </recommendedName>
</protein>
<keyword evidence="5 7" id="KW-0687">Ribonucleoprotein</keyword>
<evidence type="ECO:0000256" key="7">
    <source>
        <dbReference type="PIRNR" id="PIRNR017300"/>
    </source>
</evidence>
<evidence type="ECO:0000256" key="8">
    <source>
        <dbReference type="SAM" id="MobiDB-lite"/>
    </source>
</evidence>
<organism evidence="9 10">
    <name type="scientific">Polysphondylium violaceum</name>
    <dbReference type="NCBI Taxonomy" id="133409"/>
    <lineage>
        <taxon>Eukaryota</taxon>
        <taxon>Amoebozoa</taxon>
        <taxon>Evosea</taxon>
        <taxon>Eumycetozoa</taxon>
        <taxon>Dictyostelia</taxon>
        <taxon>Dictyosteliales</taxon>
        <taxon>Dictyosteliaceae</taxon>
        <taxon>Polysphondylium</taxon>
    </lineage>
</organism>
<feature type="compositionally biased region" description="Acidic residues" evidence="8">
    <location>
        <begin position="247"/>
        <end position="276"/>
    </location>
</feature>
<accession>A0A8J4PQA6</accession>
<feature type="compositionally biased region" description="Acidic residues" evidence="8">
    <location>
        <begin position="138"/>
        <end position="213"/>
    </location>
</feature>
<evidence type="ECO:0000256" key="5">
    <source>
        <dbReference type="ARBA" id="ARBA00023274"/>
    </source>
</evidence>
<evidence type="ECO:0000256" key="4">
    <source>
        <dbReference type="ARBA" id="ARBA00023242"/>
    </source>
</evidence>
<dbReference type="PANTHER" id="PTHR17039:SF0">
    <property type="entry name" value="U3 SMALL NUCLEOLAR RIBONUCLEOPROTEIN PROTEIN MPP10"/>
    <property type="match status" value="1"/>
</dbReference>
<comment type="similarity">
    <text evidence="6 7">Belongs to the MPP10 family.</text>
</comment>
<dbReference type="GO" id="GO:0005732">
    <property type="term" value="C:sno(s)RNA-containing ribonucleoprotein complex"/>
    <property type="evidence" value="ECO:0007669"/>
    <property type="project" value="UniProtKB-UniRule"/>
</dbReference>
<keyword evidence="4 7" id="KW-0539">Nucleus</keyword>
<dbReference type="GO" id="GO:0034457">
    <property type="term" value="C:Mpp10 complex"/>
    <property type="evidence" value="ECO:0007669"/>
    <property type="project" value="UniProtKB-UniRule"/>
</dbReference>
<reference evidence="9" key="1">
    <citation type="submission" date="2020-01" db="EMBL/GenBank/DDBJ databases">
        <title>Development of genomics and gene disruption for Polysphondylium violaceum indicates a role for the polyketide synthase stlB in stalk morphogenesis.</title>
        <authorList>
            <person name="Narita B."/>
            <person name="Kawabe Y."/>
            <person name="Kin K."/>
            <person name="Saito T."/>
            <person name="Gibbs R."/>
            <person name="Kuspa A."/>
            <person name="Muzny D."/>
            <person name="Queller D."/>
            <person name="Richards S."/>
            <person name="Strassman J."/>
            <person name="Sucgang R."/>
            <person name="Worley K."/>
            <person name="Schaap P."/>
        </authorList>
    </citation>
    <scope>NUCLEOTIDE SEQUENCE</scope>
    <source>
        <strain evidence="9">QSvi11</strain>
    </source>
</reference>
<dbReference type="PIRSF" id="PIRSF017300">
    <property type="entry name" value="snoRNP_Mpp10"/>
    <property type="match status" value="1"/>
</dbReference>
<dbReference type="PANTHER" id="PTHR17039">
    <property type="entry name" value="U3 SMALL NUCLEOLAR RIBONUCLEOPROTEIN PROTEIN MPP10"/>
    <property type="match status" value="1"/>
</dbReference>
<feature type="region of interest" description="Disordered" evidence="8">
    <location>
        <begin position="130"/>
        <end position="413"/>
    </location>
</feature>
<feature type="compositionally biased region" description="Basic and acidic residues" evidence="8">
    <location>
        <begin position="620"/>
        <end position="638"/>
    </location>
</feature>
<keyword evidence="10" id="KW-1185">Reference proteome</keyword>
<evidence type="ECO:0000256" key="2">
    <source>
        <dbReference type="ARBA" id="ARBA00022517"/>
    </source>
</evidence>
<gene>
    <name evidence="9" type="ORF">CYY_006939</name>
</gene>
<feature type="compositionally biased region" description="Basic and acidic residues" evidence="8">
    <location>
        <begin position="402"/>
        <end position="413"/>
    </location>
</feature>
<dbReference type="OrthoDB" id="445326at2759"/>
<comment type="caution">
    <text evidence="9">The sequence shown here is derived from an EMBL/GenBank/DDBJ whole genome shotgun (WGS) entry which is preliminary data.</text>
</comment>
<name>A0A8J4PQA6_9MYCE</name>
<proteinExistence type="inferred from homology"/>
<sequence>MVATLTKKKSNSNNSNKSNSNDGSDKTQLDKVDKVMSGIYDTPEVFVGSSEKVKNDMTKLVSDLYQVAKKNTDTNGVETDALDQLAIKGFDNEQIWSQIQLYNDPILRHLDSQINELSLEKDLNLTTGTTKKRSIEYDNSDDNEEEDQEDQDQEDGDDDDDDLDGSIEDDEDLDGSLEDDEDIDEGTFDDDYQEDDDDFEEEEEEEEDDEEDEKVNKKQTKKTPTTGKSKENMDFFDAKEMEKFLDDADDEEYQLREEQEDDEHDFELGDSDEEDGGLVFPEGKFDKQEQELDKLLDKIMEKEGIKVEKSKSKNVDPSKMKFDDFFSNPDEEDEEEDEFGFDHDDYDEDEDNQDFDGEEDQDGDDDEQEQEEEEQEQEQEEINEEPTLSPEEMTAFQKRASRIQDKIRELETQNLKKKDWTMVGEASSKDRPDGSLLNEHLDYEHTQRAAPLVTEQTNRSLEDIIKKRITEKNFDDVIRKTEKEFKDNYKKKVELNDEKSAEGLASVYEKEYMKQVMGVEETDELKAKHIKIYEYYNKLCYKLDSLTNFQHTPKRIKNKELNITTASALNMEDKVPVAASTATMIAPEEVYFKKHADEKGDSELTSEERKKNRKSIKSQWRSEKDEKEASDRIKEKTDPNFVKKNSTAKALAQLKQSRNTTIVTSTDNKTSKYTKSGDFFSKLQTEQENKKKGIEDPSSVKSKKKAKLDQLQSQNFKL</sequence>
<evidence type="ECO:0000313" key="9">
    <source>
        <dbReference type="EMBL" id="KAF2071754.1"/>
    </source>
</evidence>
<dbReference type="GO" id="GO:0032040">
    <property type="term" value="C:small-subunit processome"/>
    <property type="evidence" value="ECO:0007669"/>
    <property type="project" value="TreeGrafter"/>
</dbReference>
<feature type="region of interest" description="Disordered" evidence="8">
    <location>
        <begin position="1"/>
        <end position="30"/>
    </location>
</feature>
<dbReference type="EMBL" id="AJWJ01000342">
    <property type="protein sequence ID" value="KAF2071754.1"/>
    <property type="molecule type" value="Genomic_DNA"/>
</dbReference>
<dbReference type="GO" id="GO:0006364">
    <property type="term" value="P:rRNA processing"/>
    <property type="evidence" value="ECO:0007669"/>
    <property type="project" value="UniProtKB-KW"/>
</dbReference>
<comment type="subcellular location">
    <subcellularLocation>
        <location evidence="1 7">Nucleus</location>
        <location evidence="1 7">Nucleolus</location>
    </subcellularLocation>
</comment>
<dbReference type="InterPro" id="IPR012173">
    <property type="entry name" value="Mpp10"/>
</dbReference>
<evidence type="ECO:0000256" key="1">
    <source>
        <dbReference type="ARBA" id="ARBA00004604"/>
    </source>
</evidence>